<dbReference type="GO" id="GO:0003743">
    <property type="term" value="F:translation initiation factor activity"/>
    <property type="evidence" value="ECO:0007669"/>
    <property type="project" value="TreeGrafter"/>
</dbReference>
<reference evidence="3" key="1">
    <citation type="submission" date="2016-06" db="UniProtKB">
        <authorList>
            <consortium name="WormBaseParasite"/>
        </authorList>
    </citation>
    <scope>IDENTIFICATION</scope>
</reference>
<evidence type="ECO:0000313" key="3">
    <source>
        <dbReference type="WBParaSite" id="SBAD_0000967901-mRNA-1"/>
    </source>
</evidence>
<dbReference type="InterPro" id="IPR051956">
    <property type="entry name" value="eIF2B_epsilon"/>
</dbReference>
<protein>
    <submittedName>
        <fullName evidence="3">CNH domain-containing protein</fullName>
    </submittedName>
</protein>
<dbReference type="InterPro" id="IPR011004">
    <property type="entry name" value="Trimer_LpxA-like_sf"/>
</dbReference>
<dbReference type="GO" id="GO:0005085">
    <property type="term" value="F:guanyl-nucleotide exchange factor activity"/>
    <property type="evidence" value="ECO:0007669"/>
    <property type="project" value="TreeGrafter"/>
</dbReference>
<accession>A0A183J0E7</accession>
<dbReference type="AlphaFoldDB" id="A0A183J0E7"/>
<dbReference type="PANTHER" id="PTHR45887:SF1">
    <property type="entry name" value="TRANSLATION INITIATION FACTOR EIF-2B SUBUNIT EPSILON"/>
    <property type="match status" value="1"/>
</dbReference>
<dbReference type="Proteomes" id="UP000270296">
    <property type="component" value="Unassembled WGS sequence"/>
</dbReference>
<organism evidence="3">
    <name type="scientific">Soboliphyme baturini</name>
    <dbReference type="NCBI Taxonomy" id="241478"/>
    <lineage>
        <taxon>Eukaryota</taxon>
        <taxon>Metazoa</taxon>
        <taxon>Ecdysozoa</taxon>
        <taxon>Nematoda</taxon>
        <taxon>Enoplea</taxon>
        <taxon>Dorylaimia</taxon>
        <taxon>Dioctophymatida</taxon>
        <taxon>Dioctophymatoidea</taxon>
        <taxon>Soboliphymatidae</taxon>
        <taxon>Soboliphyme</taxon>
    </lineage>
</organism>
<dbReference type="EMBL" id="UZAM01012605">
    <property type="protein sequence ID" value="VDP22646.1"/>
    <property type="molecule type" value="Genomic_DNA"/>
</dbReference>
<evidence type="ECO:0000313" key="2">
    <source>
        <dbReference type="Proteomes" id="UP000270296"/>
    </source>
</evidence>
<gene>
    <name evidence="1" type="ORF">SBAD_LOCUS9345</name>
</gene>
<evidence type="ECO:0000313" key="1">
    <source>
        <dbReference type="EMBL" id="VDP22646.1"/>
    </source>
</evidence>
<dbReference type="OrthoDB" id="424572at2759"/>
<dbReference type="GO" id="GO:0005851">
    <property type="term" value="C:eukaryotic translation initiation factor 2B complex"/>
    <property type="evidence" value="ECO:0007669"/>
    <property type="project" value="TreeGrafter"/>
</dbReference>
<dbReference type="PANTHER" id="PTHR45887">
    <property type="entry name" value="TRANSLATION INITIATION FACTOR EIF-2B SUBUNIT EPSILON"/>
    <property type="match status" value="1"/>
</dbReference>
<dbReference type="GO" id="GO:0031369">
    <property type="term" value="F:translation initiation factor binding"/>
    <property type="evidence" value="ECO:0007669"/>
    <property type="project" value="TreeGrafter"/>
</dbReference>
<dbReference type="SUPFAM" id="SSF51161">
    <property type="entry name" value="Trimeric LpxA-like enzymes"/>
    <property type="match status" value="1"/>
</dbReference>
<keyword evidence="2" id="KW-1185">Reference proteome</keyword>
<dbReference type="WBParaSite" id="SBAD_0000967901-mRNA-1">
    <property type="protein sequence ID" value="SBAD_0000967901-mRNA-1"/>
    <property type="gene ID" value="SBAD_0000967901"/>
</dbReference>
<sequence>MTLVYGEASDGHLCRSRLRDLRLTMHTRTGQLLFYDKKSDDDHFHQVPATLRLEHKDEMTVFTELLDANVTLCSPQVPQLFSDNFDFLTLDDLIREVLINEEILGNKVHVYLMKHGYVSFVRDFHTYLVTSVNVLERWSYPIVPDRLLRVSTDKETLVASYVWKKKNVYYGVGFSAAGIAGCVLSECIVRSHARLSEGVTVRSRCVVGEYVNLQEGATLTEGSFLVMRRSVDDDLEYAETVGLSSNPDYPLFLLTVAHARIEENGYIWPPWTPLSWHAIASSSSSGKESEQESGDEEVRIVECTSNQFHISDASVDKDKQS</sequence>
<reference evidence="1 2" key="2">
    <citation type="submission" date="2018-11" db="EMBL/GenBank/DDBJ databases">
        <authorList>
            <consortium name="Pathogen Informatics"/>
        </authorList>
    </citation>
    <scope>NUCLEOTIDE SEQUENCE [LARGE SCALE GENOMIC DNA]</scope>
</reference>
<name>A0A183J0E7_9BILA</name>
<proteinExistence type="predicted"/>